<evidence type="ECO:0000259" key="3">
    <source>
        <dbReference type="Pfam" id="PF24874"/>
    </source>
</evidence>
<evidence type="ECO:0000259" key="2">
    <source>
        <dbReference type="Pfam" id="PF12166"/>
    </source>
</evidence>
<dbReference type="GO" id="GO:0071260">
    <property type="term" value="P:cellular response to mechanical stimulus"/>
    <property type="evidence" value="ECO:0007669"/>
    <property type="project" value="TreeGrafter"/>
</dbReference>
<dbReference type="Pfam" id="PF12166">
    <property type="entry name" value="Piezo_cap"/>
    <property type="match status" value="1"/>
</dbReference>
<gene>
    <name evidence="4" type="ORF">PLBR_LOCUS7785</name>
</gene>
<dbReference type="GO" id="GO:0050982">
    <property type="term" value="P:detection of mechanical stimulus"/>
    <property type="evidence" value="ECO:0007669"/>
    <property type="project" value="TreeGrafter"/>
</dbReference>
<evidence type="ECO:0000256" key="1">
    <source>
        <dbReference type="SAM" id="Phobius"/>
    </source>
</evidence>
<feature type="transmembrane region" description="Helical" evidence="1">
    <location>
        <begin position="466"/>
        <end position="487"/>
    </location>
</feature>
<keyword evidence="1" id="KW-0472">Membrane</keyword>
<dbReference type="AlphaFoldDB" id="A0A3P3YLB6"/>
<keyword evidence="1" id="KW-1133">Transmembrane helix</keyword>
<evidence type="ECO:0000313" key="5">
    <source>
        <dbReference type="Proteomes" id="UP000290189"/>
    </source>
</evidence>
<dbReference type="GO" id="GO:0016020">
    <property type="term" value="C:membrane"/>
    <property type="evidence" value="ECO:0007669"/>
    <property type="project" value="InterPro"/>
</dbReference>
<evidence type="ECO:0000313" key="4">
    <source>
        <dbReference type="EMBL" id="SPR00570.1"/>
    </source>
</evidence>
<dbReference type="Proteomes" id="UP000290189">
    <property type="component" value="Unassembled WGS sequence"/>
</dbReference>
<dbReference type="GO" id="GO:0042391">
    <property type="term" value="P:regulation of membrane potential"/>
    <property type="evidence" value="ECO:0007669"/>
    <property type="project" value="TreeGrafter"/>
</dbReference>
<feature type="domain" description="Piezo non-specific cation channel cap" evidence="2">
    <location>
        <begin position="639"/>
        <end position="889"/>
    </location>
</feature>
<organism evidence="4 5">
    <name type="scientific">Plasmodiophora brassicae</name>
    <name type="common">Clubroot disease agent</name>
    <dbReference type="NCBI Taxonomy" id="37360"/>
    <lineage>
        <taxon>Eukaryota</taxon>
        <taxon>Sar</taxon>
        <taxon>Rhizaria</taxon>
        <taxon>Endomyxa</taxon>
        <taxon>Phytomyxea</taxon>
        <taxon>Plasmodiophorida</taxon>
        <taxon>Plasmodiophoridae</taxon>
        <taxon>Plasmodiophora</taxon>
    </lineage>
</organism>
<geneLocation type="mitochondrion" evidence="4"/>
<keyword evidence="4" id="KW-0496">Mitochondrion</keyword>
<dbReference type="InterPro" id="IPR056770">
    <property type="entry name" value="Piezo_THU9_anchor"/>
</dbReference>
<dbReference type="Pfam" id="PF24874">
    <property type="entry name" value="Piezo_THU9_anchor"/>
    <property type="match status" value="1"/>
</dbReference>
<name>A0A3P3YLB6_PLABS</name>
<dbReference type="GO" id="GO:0005261">
    <property type="term" value="F:monoatomic cation channel activity"/>
    <property type="evidence" value="ECO:0007669"/>
    <property type="project" value="TreeGrafter"/>
</dbReference>
<dbReference type="InterPro" id="IPR031334">
    <property type="entry name" value="Piezo_cap_dom"/>
</dbReference>
<feature type="transmembrane region" description="Helical" evidence="1">
    <location>
        <begin position="365"/>
        <end position="384"/>
    </location>
</feature>
<accession>A0A3P3YLB6</accession>
<feature type="transmembrane region" description="Helical" evidence="1">
    <location>
        <begin position="436"/>
        <end position="454"/>
    </location>
</feature>
<dbReference type="PANTHER" id="PTHR13167">
    <property type="entry name" value="PIEZO-TYPE MECHANOSENSITIVE ION CHANNEL COMPONENT"/>
    <property type="match status" value="1"/>
</dbReference>
<feature type="transmembrane region" description="Helical" evidence="1">
    <location>
        <begin position="209"/>
        <end position="230"/>
    </location>
</feature>
<dbReference type="InterPro" id="IPR027272">
    <property type="entry name" value="Piezo"/>
</dbReference>
<protein>
    <submittedName>
        <fullName evidence="4">Uncharacterized protein</fullName>
    </submittedName>
</protein>
<dbReference type="EMBL" id="OVEO01000014">
    <property type="protein sequence ID" value="SPR00570.1"/>
    <property type="molecule type" value="Genomic_DNA"/>
</dbReference>
<feature type="domain" description="Piezo THU9 and anchor" evidence="3">
    <location>
        <begin position="365"/>
        <end position="598"/>
    </location>
</feature>
<feature type="transmembrane region" description="Helical" evidence="1">
    <location>
        <begin position="576"/>
        <end position="597"/>
    </location>
</feature>
<dbReference type="GO" id="GO:0008381">
    <property type="term" value="F:mechanosensitive monoatomic ion channel activity"/>
    <property type="evidence" value="ECO:0007669"/>
    <property type="project" value="InterPro"/>
</dbReference>
<reference evidence="4 5" key="1">
    <citation type="submission" date="2018-03" db="EMBL/GenBank/DDBJ databases">
        <authorList>
            <person name="Fogelqvist J."/>
        </authorList>
    </citation>
    <scope>NUCLEOTIDE SEQUENCE [LARGE SCALE GENOMIC DNA]</scope>
</reference>
<sequence>MPVPSLWLHEYRVRAAHSAQDRFAIAARAWEFKRVAELVSMRRVQEELRAHLRFLLTDSRRLGLEKLEDTEVWPSPTPQRSVHFIVNRDRKIVQWNVEHWPKIKSLVKNCLRSTSFLDSKNVESYKCTFEKKESRLVIDIEIWVTPLTENDGSLAGLVFFISPVATGSIFEAALGHNSSANEHKTLAEFKSSSDVPADGLFPNRLDIPLLNFVLLDLLCILCIALHLYILQRKGIEHGVNESVFESTTLPSQDVVRSPIGSADLGLLHASLASPSVEVAPPSSVKSLSVGLSVDNDHPWSASSTRLNEPSRHKFPTMFDLKHRMEHTGTRVLHAMPERLALFIRRLFALNENGNFDSTIKPGRSLYVPTFILEMIVALYILFGWQSLTASSQISGVVQAGGSTFSGQMIAILFVQIMFIVGDRVCYLYRSIISKLVLHYCQVILYTVLLFFYWPRREQYGFSSNTALVFFFFLKAAGWWLGCIQIRFGYPTYELHHRALFSRASKLRYSIYQVYRVIPFVAELEVLLGWMTTDTSLDLFETFKLEDIYANLYNIKGQLIWKREHRRGEPFDRITKFTNGTLLFIALLFVILVPLLLFSSANPVNVQNNVSSGTLTVSLAVANIGTFPLMQTSELKLSGIQHSDLQRLPDVNPAYVQTVTVGTTSDSTWTISPPKKSLLAGQLTSADSAVFIQIALSLVHEDSSASDVSLQSKPLSLEDRTKLAQMVLGGTNGNITLPDGQNFIPRYIQLISVQSSVPTRDESQPPYNLTLSLVAGASSYWELANGHNGITFTTISSPTSTGLIAAVISMSITTIYISIVLAVGRVLRSIVQNQVYAIMYTDLHDVTDLMLLCEGIFVARKQREFELEEALYRSLIRLFRSPDSLIQCTRRREKLKVD</sequence>
<feature type="transmembrane region" description="Helical" evidence="1">
    <location>
        <begin position="802"/>
        <end position="823"/>
    </location>
</feature>
<proteinExistence type="predicted"/>
<keyword evidence="1" id="KW-0812">Transmembrane</keyword>
<dbReference type="PANTHER" id="PTHR13167:SF25">
    <property type="entry name" value="PIEZO-TYPE MECHANOSENSITIVE ION CHANNEL COMPONENT"/>
    <property type="match status" value="1"/>
</dbReference>
<feature type="transmembrane region" description="Helical" evidence="1">
    <location>
        <begin position="404"/>
        <end position="424"/>
    </location>
</feature>